<dbReference type="PRINTS" id="PR01434">
    <property type="entry name" value="NADHDHGNASE5"/>
</dbReference>
<dbReference type="PANTHER" id="PTHR42829:SF2">
    <property type="entry name" value="NADH-UBIQUINONE OXIDOREDUCTASE CHAIN 5"/>
    <property type="match status" value="1"/>
</dbReference>
<feature type="transmembrane region" description="Helical" evidence="6">
    <location>
        <begin position="664"/>
        <end position="684"/>
    </location>
</feature>
<dbReference type="NCBIfam" id="NF005141">
    <property type="entry name" value="PRK06590.1"/>
    <property type="match status" value="1"/>
</dbReference>
<dbReference type="eggNOG" id="COG1009">
    <property type="taxonomic scope" value="Bacteria"/>
</dbReference>
<dbReference type="PATRIC" id="fig|1303518.3.peg.1826"/>
<dbReference type="Proteomes" id="UP000014227">
    <property type="component" value="Chromosome I"/>
</dbReference>
<keyword evidence="9" id="KW-0560">Oxidoreductase</keyword>
<dbReference type="FunCoup" id="S0EZ90">
    <property type="interactions" value="143"/>
</dbReference>
<feature type="transmembrane region" description="Helical" evidence="6">
    <location>
        <begin position="99"/>
        <end position="119"/>
    </location>
</feature>
<feature type="transmembrane region" description="Helical" evidence="6">
    <location>
        <begin position="307"/>
        <end position="328"/>
    </location>
</feature>
<dbReference type="InterPro" id="IPR001750">
    <property type="entry name" value="ND/Mrp_TM"/>
</dbReference>
<dbReference type="EMBL" id="HF951689">
    <property type="protein sequence ID" value="CCW35580.1"/>
    <property type="molecule type" value="Genomic_DNA"/>
</dbReference>
<sequence length="686" mass="74028">MMSASLATWVVLLPLIGFGFNAASGLLFKDRQLQKKMVAYVAPGVVLLAFVLALGLLGALASAPDHRLFAPLVPGTSLQHPWLSIAGFKADFTLVVDPLSVLMALIITGVGGLIHVYATGYMAEDRDQPRFFTHFNLFIFMMLLLVMANNFLLMYVGWEGVGLCSYLLIGFWYVNSDNARAGNKAFIVNRVGDLGFTLGVLATWSVFGTISFFNPAGGGVMQMAAHVGGAVDALGHPVPQAMLTLICLLLFVGVVGKSAQIPLFVWLPDAMAGPTPISALIHAATMVTAGVVLLVRCSWLYVQSPLALHVVAWVGVLTAFIGATIALVQTDIKRVLAYSTVSQLGYMVLACGVGAFSAGMFHVLTHAFFKALLFLGAGAVIHAMLGEQDMRRMGGLRKYLPAVWGVMLVATYAIAGVPPFSGFFSKDPILDAAARAFSGDGAALYAIGLFTALMTAYYMNRLMWKTFYTEPRFVDGQLPDKHPTNYPEEKHEGEGHGHLHSVPPSMMIPLYILAVLSAIGGLVLGPTGVFERFLAPSVAPLSLGGLQEGQPLFSTTVGYIVSAIVAIVGLSIAAYLYRQHLQTGELLPEEAKRSNLLYRFLDARWEFDAVYEWLFVRGGAQVARFLWKSLDEEIIDGIVDGIGALVAWVGRTGRRLQTGYVRNYALIMFLGGVILVIGLLAGLMRY</sequence>
<accession>S0EZ90</accession>
<dbReference type="GO" id="GO:0016020">
    <property type="term" value="C:membrane"/>
    <property type="evidence" value="ECO:0007669"/>
    <property type="project" value="UniProtKB-SubCell"/>
</dbReference>
<dbReference type="InterPro" id="IPR001516">
    <property type="entry name" value="Proton_antipo_N"/>
</dbReference>
<dbReference type="InterPro" id="IPR003945">
    <property type="entry name" value="NU5C-like"/>
</dbReference>
<feature type="transmembrane region" description="Helical" evidence="6">
    <location>
        <begin position="131"/>
        <end position="149"/>
    </location>
</feature>
<evidence type="ECO:0000256" key="3">
    <source>
        <dbReference type="ARBA" id="ARBA00022989"/>
    </source>
</evidence>
<keyword evidence="3 6" id="KW-1133">Transmembrane helix</keyword>
<feature type="transmembrane region" description="Helical" evidence="6">
    <location>
        <begin position="194"/>
        <end position="213"/>
    </location>
</feature>
<dbReference type="GO" id="GO:0003954">
    <property type="term" value="F:NADH dehydrogenase activity"/>
    <property type="evidence" value="ECO:0007669"/>
    <property type="project" value="TreeGrafter"/>
</dbReference>
<dbReference type="HOGENOM" id="CLU_007100_6_0_0"/>
<dbReference type="AlphaFoldDB" id="S0EZ90"/>
<dbReference type="STRING" id="454171.CP488_02325"/>
<protein>
    <submittedName>
        <fullName evidence="9">NADH dehydrogenase subunit L</fullName>
        <ecNumber evidence="9">1.6.5.3</ecNumber>
    </submittedName>
</protein>
<feature type="transmembrane region" description="Helical" evidence="6">
    <location>
        <begin position="367"/>
        <end position="387"/>
    </location>
</feature>
<dbReference type="RefSeq" id="WP_016483108.1">
    <property type="nucleotide sequence ID" value="NC_021487.1"/>
</dbReference>
<dbReference type="GO" id="GO:0015990">
    <property type="term" value="P:electron transport coupled proton transport"/>
    <property type="evidence" value="ECO:0007669"/>
    <property type="project" value="TreeGrafter"/>
</dbReference>
<dbReference type="InParanoid" id="S0EZ90"/>
<dbReference type="PRINTS" id="PR01435">
    <property type="entry name" value="NPOXDRDTASE5"/>
</dbReference>
<feature type="transmembrane region" description="Helical" evidence="6">
    <location>
        <begin position="279"/>
        <end position="301"/>
    </location>
</feature>
<dbReference type="PANTHER" id="PTHR42829">
    <property type="entry name" value="NADH-UBIQUINONE OXIDOREDUCTASE CHAIN 5"/>
    <property type="match status" value="1"/>
</dbReference>
<dbReference type="GO" id="GO:0042773">
    <property type="term" value="P:ATP synthesis coupled electron transport"/>
    <property type="evidence" value="ECO:0007669"/>
    <property type="project" value="InterPro"/>
</dbReference>
<dbReference type="GO" id="GO:0012505">
    <property type="term" value="C:endomembrane system"/>
    <property type="evidence" value="ECO:0007669"/>
    <property type="project" value="UniProtKB-SubCell"/>
</dbReference>
<keyword evidence="10" id="KW-1185">Reference proteome</keyword>
<evidence type="ECO:0000256" key="6">
    <source>
        <dbReference type="SAM" id="Phobius"/>
    </source>
</evidence>
<name>S0EZ90_CHTCT</name>
<dbReference type="GO" id="GO:0008137">
    <property type="term" value="F:NADH dehydrogenase (ubiquinone) activity"/>
    <property type="evidence" value="ECO:0007669"/>
    <property type="project" value="InterPro"/>
</dbReference>
<feature type="transmembrane region" description="Helical" evidence="6">
    <location>
        <begin position="441"/>
        <end position="459"/>
    </location>
</feature>
<evidence type="ECO:0000256" key="1">
    <source>
        <dbReference type="ARBA" id="ARBA00004127"/>
    </source>
</evidence>
<feature type="transmembrane region" description="Helical" evidence="6">
    <location>
        <begin position="241"/>
        <end position="267"/>
    </location>
</feature>
<evidence type="ECO:0000313" key="9">
    <source>
        <dbReference type="EMBL" id="CCW35580.1"/>
    </source>
</evidence>
<dbReference type="KEGG" id="ccz:CCALI_01767"/>
<evidence type="ECO:0000259" key="8">
    <source>
        <dbReference type="Pfam" id="PF00662"/>
    </source>
</evidence>
<proteinExistence type="predicted"/>
<organism evidence="9 10">
    <name type="scientific">Chthonomonas calidirosea (strain DSM 23976 / ICMP 18418 / T49)</name>
    <dbReference type="NCBI Taxonomy" id="1303518"/>
    <lineage>
        <taxon>Bacteria</taxon>
        <taxon>Bacillati</taxon>
        <taxon>Armatimonadota</taxon>
        <taxon>Chthonomonadia</taxon>
        <taxon>Chthonomonadales</taxon>
        <taxon>Chthonomonadaceae</taxon>
        <taxon>Chthonomonas</taxon>
    </lineage>
</organism>
<evidence type="ECO:0000256" key="5">
    <source>
        <dbReference type="RuleBase" id="RU000320"/>
    </source>
</evidence>
<dbReference type="Gene3D" id="1.20.5.2700">
    <property type="match status" value="1"/>
</dbReference>
<dbReference type="Pfam" id="PF00361">
    <property type="entry name" value="Proton_antipo_M"/>
    <property type="match status" value="1"/>
</dbReference>
<feature type="transmembrane region" description="Helical" evidence="6">
    <location>
        <begin position="399"/>
        <end position="421"/>
    </location>
</feature>
<comment type="subcellular location">
    <subcellularLocation>
        <location evidence="1">Endomembrane system</location>
        <topology evidence="1">Multi-pass membrane protein</topology>
    </subcellularLocation>
    <subcellularLocation>
        <location evidence="5">Membrane</location>
        <topology evidence="5">Multi-pass membrane protein</topology>
    </subcellularLocation>
</comment>
<feature type="transmembrane region" description="Helical" evidence="6">
    <location>
        <begin position="508"/>
        <end position="530"/>
    </location>
</feature>
<feature type="domain" description="NADH:quinone oxidoreductase/Mrp antiporter transmembrane" evidence="7">
    <location>
        <begin position="148"/>
        <end position="454"/>
    </location>
</feature>
<evidence type="ECO:0000256" key="2">
    <source>
        <dbReference type="ARBA" id="ARBA00022692"/>
    </source>
</evidence>
<feature type="transmembrane region" description="Helical" evidence="6">
    <location>
        <begin position="556"/>
        <end position="577"/>
    </location>
</feature>
<feature type="domain" description="NADH-Ubiquinone oxidoreductase (complex I) chain 5 N-terminal" evidence="8">
    <location>
        <begin position="82"/>
        <end position="132"/>
    </location>
</feature>
<keyword evidence="4 6" id="KW-0472">Membrane</keyword>
<dbReference type="NCBIfam" id="TIGR01974">
    <property type="entry name" value="NDH_I_L"/>
    <property type="match status" value="1"/>
</dbReference>
<feature type="transmembrane region" description="Helical" evidence="6">
    <location>
        <begin position="40"/>
        <end position="61"/>
    </location>
</feature>
<reference evidence="10" key="1">
    <citation type="submission" date="2013-03" db="EMBL/GenBank/DDBJ databases">
        <title>Genome sequence of Chthonomonas calidirosea, the first sequenced genome from the Armatimonadetes phylum (formally candidate division OP10).</title>
        <authorList>
            <person name="Lee K.C.Y."/>
            <person name="Morgan X.C."/>
            <person name="Dunfield P.F."/>
            <person name="Tamas I."/>
            <person name="Houghton K.M."/>
            <person name="Vyssotski M."/>
            <person name="Ryan J.L.J."/>
            <person name="Lagutin K."/>
            <person name="McDonald I.R."/>
            <person name="Stott M.B."/>
        </authorList>
    </citation>
    <scope>NUCLEOTIDE SEQUENCE [LARGE SCALE GENOMIC DNA]</scope>
    <source>
        <strain evidence="10">DSM 23976 / ICMP 18418 / T49</strain>
    </source>
</reference>
<dbReference type="Pfam" id="PF00662">
    <property type="entry name" value="Proton_antipo_N"/>
    <property type="match status" value="1"/>
</dbReference>
<gene>
    <name evidence="9" type="ORF">CCALI_01767</name>
</gene>
<evidence type="ECO:0000256" key="4">
    <source>
        <dbReference type="ARBA" id="ARBA00023136"/>
    </source>
</evidence>
<keyword evidence="2 5" id="KW-0812">Transmembrane</keyword>
<dbReference type="InterPro" id="IPR018393">
    <property type="entry name" value="NADHpl_OxRdtase_5_subgr"/>
</dbReference>
<evidence type="ECO:0000259" key="7">
    <source>
        <dbReference type="Pfam" id="PF00361"/>
    </source>
</evidence>
<dbReference type="EC" id="1.6.5.3" evidence="9"/>
<feature type="transmembrane region" description="Helical" evidence="6">
    <location>
        <begin position="155"/>
        <end position="174"/>
    </location>
</feature>
<evidence type="ECO:0000313" key="10">
    <source>
        <dbReference type="Proteomes" id="UP000014227"/>
    </source>
</evidence>
<feature type="transmembrane region" description="Helical" evidence="6">
    <location>
        <begin position="6"/>
        <end position="28"/>
    </location>
</feature>
<feature type="transmembrane region" description="Helical" evidence="6">
    <location>
        <begin position="335"/>
        <end position="361"/>
    </location>
</feature>